<dbReference type="OrthoDB" id="2836154at2"/>
<evidence type="ECO:0000313" key="1">
    <source>
        <dbReference type="EMBL" id="QGQ96652.1"/>
    </source>
</evidence>
<proteinExistence type="predicted"/>
<sequence>MISIVNSTLEEVAEVCRLDKLVFSEKWDIPLSDGETAWQNNQEIYRFIKDDDKIMGYHFVAPFQQYVYEQLLSGEMDEKNALPFILNYDECNEVYLYVYSIVVDMSVENYKTYSKPLIQDLVDVIQRLNERNIEVKDFGFIAITHAGIRLAELMGLTFIEEFESDEKPNPQVYRSEPRHFKKESIFLKGQVAK</sequence>
<gene>
    <name evidence="1" type="ORF">EHS13_18105</name>
</gene>
<dbReference type="EMBL" id="CP034235">
    <property type="protein sequence ID" value="QGQ96652.1"/>
    <property type="molecule type" value="Genomic_DNA"/>
</dbReference>
<organism evidence="1 2">
    <name type="scientific">Paenibacillus psychroresistens</name>
    <dbReference type="NCBI Taxonomy" id="1778678"/>
    <lineage>
        <taxon>Bacteria</taxon>
        <taxon>Bacillati</taxon>
        <taxon>Bacillota</taxon>
        <taxon>Bacilli</taxon>
        <taxon>Bacillales</taxon>
        <taxon>Paenibacillaceae</taxon>
        <taxon>Paenibacillus</taxon>
    </lineage>
</organism>
<evidence type="ECO:0000313" key="2">
    <source>
        <dbReference type="Proteomes" id="UP000426246"/>
    </source>
</evidence>
<evidence type="ECO:0008006" key="3">
    <source>
        <dbReference type="Google" id="ProtNLM"/>
    </source>
</evidence>
<keyword evidence="2" id="KW-1185">Reference proteome</keyword>
<name>A0A6B8RLW9_9BACL</name>
<dbReference type="AlphaFoldDB" id="A0A6B8RLW9"/>
<protein>
    <recommendedName>
        <fullName evidence="3">GNAT family N-acetyltransferase</fullName>
    </recommendedName>
</protein>
<dbReference type="Proteomes" id="UP000426246">
    <property type="component" value="Chromosome"/>
</dbReference>
<reference evidence="2" key="1">
    <citation type="submission" date="2018-11" db="EMBL/GenBank/DDBJ databases">
        <title>Complete genome sequence of Paenibacillus sp. ML311-T8.</title>
        <authorList>
            <person name="Nam Y.-D."/>
            <person name="Kang J."/>
            <person name="Chung W.-H."/>
            <person name="Park Y.S."/>
        </authorList>
    </citation>
    <scope>NUCLEOTIDE SEQUENCE [LARGE SCALE GENOMIC DNA]</scope>
    <source>
        <strain evidence="2">ML311-T8</strain>
    </source>
</reference>
<dbReference type="RefSeq" id="WP_155701725.1">
    <property type="nucleotide sequence ID" value="NZ_CP034235.1"/>
</dbReference>
<accession>A0A6B8RLW9</accession>
<dbReference type="KEGG" id="ppsc:EHS13_18105"/>